<comment type="caution">
    <text evidence="2">The sequence shown here is derived from an EMBL/GenBank/DDBJ whole genome shotgun (WGS) entry which is preliminary data.</text>
</comment>
<evidence type="ECO:0000313" key="3">
    <source>
        <dbReference type="Proteomes" id="UP001292094"/>
    </source>
</evidence>
<feature type="region of interest" description="Disordered" evidence="1">
    <location>
        <begin position="1"/>
        <end position="49"/>
    </location>
</feature>
<name>A0AAE1PGJ0_9EUCA</name>
<protein>
    <submittedName>
        <fullName evidence="2">Uncharacterized protein</fullName>
    </submittedName>
</protein>
<dbReference type="Proteomes" id="UP001292094">
    <property type="component" value="Unassembled WGS sequence"/>
</dbReference>
<sequence>MAGVEYEMFDFPRAHNLRHTTPDTQPSLDPQPPINNSRHTTHNSRPTTLNTQLQTDNLKLQMRNIRPTILDSQYLTHNTRPTSLIHNSSTTHTMRYSTLKKA</sequence>
<gene>
    <name evidence="2" type="ORF">Pmani_020310</name>
</gene>
<reference evidence="2" key="1">
    <citation type="submission" date="2023-11" db="EMBL/GenBank/DDBJ databases">
        <title>Genome assemblies of two species of porcelain crab, Petrolisthes cinctipes and Petrolisthes manimaculis (Anomura: Porcellanidae).</title>
        <authorList>
            <person name="Angst P."/>
        </authorList>
    </citation>
    <scope>NUCLEOTIDE SEQUENCE</scope>
    <source>
        <strain evidence="2">PB745_02</strain>
        <tissue evidence="2">Gill</tissue>
    </source>
</reference>
<evidence type="ECO:0000313" key="2">
    <source>
        <dbReference type="EMBL" id="KAK4307963.1"/>
    </source>
</evidence>
<feature type="compositionally biased region" description="Polar residues" evidence="1">
    <location>
        <begin position="22"/>
        <end position="46"/>
    </location>
</feature>
<dbReference type="EMBL" id="JAWZYT010001945">
    <property type="protein sequence ID" value="KAK4307963.1"/>
    <property type="molecule type" value="Genomic_DNA"/>
</dbReference>
<organism evidence="2 3">
    <name type="scientific">Petrolisthes manimaculis</name>
    <dbReference type="NCBI Taxonomy" id="1843537"/>
    <lineage>
        <taxon>Eukaryota</taxon>
        <taxon>Metazoa</taxon>
        <taxon>Ecdysozoa</taxon>
        <taxon>Arthropoda</taxon>
        <taxon>Crustacea</taxon>
        <taxon>Multicrustacea</taxon>
        <taxon>Malacostraca</taxon>
        <taxon>Eumalacostraca</taxon>
        <taxon>Eucarida</taxon>
        <taxon>Decapoda</taxon>
        <taxon>Pleocyemata</taxon>
        <taxon>Anomura</taxon>
        <taxon>Galatheoidea</taxon>
        <taxon>Porcellanidae</taxon>
        <taxon>Petrolisthes</taxon>
    </lineage>
</organism>
<proteinExistence type="predicted"/>
<keyword evidence="3" id="KW-1185">Reference proteome</keyword>
<evidence type="ECO:0000256" key="1">
    <source>
        <dbReference type="SAM" id="MobiDB-lite"/>
    </source>
</evidence>
<dbReference type="AlphaFoldDB" id="A0AAE1PGJ0"/>
<accession>A0AAE1PGJ0</accession>